<comment type="subcellular location">
    <subcellularLocation>
        <location evidence="1">Cytoplasm</location>
    </subcellularLocation>
</comment>
<dbReference type="RefSeq" id="WP_425504370.1">
    <property type="nucleotide sequence ID" value="NZ_BAABEW010000012.1"/>
</dbReference>
<comment type="caution">
    <text evidence="6">The sequence shown here is derived from an EMBL/GenBank/DDBJ whole genome shotgun (WGS) entry which is preliminary data.</text>
</comment>
<dbReference type="EMBL" id="JACHGB010000005">
    <property type="protein sequence ID" value="MBB5272684.1"/>
    <property type="molecule type" value="Genomic_DNA"/>
</dbReference>
<dbReference type="GO" id="GO:0046872">
    <property type="term" value="F:metal ion binding"/>
    <property type="evidence" value="ECO:0007669"/>
    <property type="project" value="UniProtKB-KW"/>
</dbReference>
<dbReference type="CDD" id="cd12108">
    <property type="entry name" value="Hr-like"/>
    <property type="match status" value="1"/>
</dbReference>
<dbReference type="Gene3D" id="1.20.120.520">
    <property type="entry name" value="nmb1532 protein domain like"/>
    <property type="match status" value="1"/>
</dbReference>
<evidence type="ECO:0000256" key="3">
    <source>
        <dbReference type="ARBA" id="ARBA00022723"/>
    </source>
</evidence>
<evidence type="ECO:0000259" key="5">
    <source>
        <dbReference type="Pfam" id="PF01814"/>
    </source>
</evidence>
<protein>
    <submittedName>
        <fullName evidence="6">Regulator of cell morphogenesis and NO signaling</fullName>
    </submittedName>
</protein>
<keyword evidence="7" id="KW-1185">Reference proteome</keyword>
<dbReference type="GO" id="GO:0005737">
    <property type="term" value="C:cytoplasm"/>
    <property type="evidence" value="ECO:0007669"/>
    <property type="project" value="UniProtKB-SubCell"/>
</dbReference>
<keyword evidence="3" id="KW-0479">Metal-binding</keyword>
<dbReference type="AlphaFoldDB" id="A0A7W8MA16"/>
<evidence type="ECO:0000313" key="7">
    <source>
        <dbReference type="Proteomes" id="UP000532440"/>
    </source>
</evidence>
<accession>A0A7W8MA16</accession>
<dbReference type="PANTHER" id="PTHR36438:SF1">
    <property type="entry name" value="IRON-SULFUR CLUSTER REPAIR PROTEIN YTFE"/>
    <property type="match status" value="1"/>
</dbReference>
<sequence length="174" mass="19545">MTPSEQSAAGWRNGPPAALIEHILSRYHDRHREQLSELVRLARTVERVHGDRDDCPPGLADHLAAMQQELESHMQKEEQVLFPLLARGFPPLAQGPIAVMRMEHEQHGEALRELDAITRGNALPADACGTWRALHAGIAEFREDLLQHIALENEVLFKGPDDDEVPQDREAHRG</sequence>
<keyword evidence="2" id="KW-0963">Cytoplasm</keyword>
<evidence type="ECO:0000256" key="4">
    <source>
        <dbReference type="ARBA" id="ARBA00023004"/>
    </source>
</evidence>
<dbReference type="InterPro" id="IPR019903">
    <property type="entry name" value="RIC_family"/>
</dbReference>
<evidence type="ECO:0000313" key="6">
    <source>
        <dbReference type="EMBL" id="MBB5272684.1"/>
    </source>
</evidence>
<dbReference type="Proteomes" id="UP000532440">
    <property type="component" value="Unassembled WGS sequence"/>
</dbReference>
<reference evidence="6 7" key="1">
    <citation type="submission" date="2020-08" db="EMBL/GenBank/DDBJ databases">
        <title>Genomic Encyclopedia of Type Strains, Phase IV (KMG-IV): sequencing the most valuable type-strain genomes for metagenomic binning, comparative biology and taxonomic classification.</title>
        <authorList>
            <person name="Goeker M."/>
        </authorList>
    </citation>
    <scope>NUCLEOTIDE SEQUENCE [LARGE SCALE GENOMIC DNA]</scope>
    <source>
        <strain evidence="6 7">DSM 29781</strain>
    </source>
</reference>
<proteinExistence type="predicted"/>
<evidence type="ECO:0000256" key="2">
    <source>
        <dbReference type="ARBA" id="ARBA00022490"/>
    </source>
</evidence>
<dbReference type="PANTHER" id="PTHR36438">
    <property type="entry name" value="IRON-SULFUR CLUSTER REPAIR PROTEIN YTFE"/>
    <property type="match status" value="1"/>
</dbReference>
<feature type="domain" description="Hemerythrin-like" evidence="5">
    <location>
        <begin position="21"/>
        <end position="157"/>
    </location>
</feature>
<evidence type="ECO:0000256" key="1">
    <source>
        <dbReference type="ARBA" id="ARBA00004496"/>
    </source>
</evidence>
<keyword evidence="4" id="KW-0408">Iron</keyword>
<organism evidence="6 7">
    <name type="scientific">Quisquiliibacterium transsilvanicum</name>
    <dbReference type="NCBI Taxonomy" id="1549638"/>
    <lineage>
        <taxon>Bacteria</taxon>
        <taxon>Pseudomonadati</taxon>
        <taxon>Pseudomonadota</taxon>
        <taxon>Betaproteobacteria</taxon>
        <taxon>Burkholderiales</taxon>
        <taxon>Burkholderiaceae</taxon>
        <taxon>Quisquiliibacterium</taxon>
    </lineage>
</organism>
<dbReference type="Pfam" id="PF01814">
    <property type="entry name" value="Hemerythrin"/>
    <property type="match status" value="1"/>
</dbReference>
<dbReference type="InterPro" id="IPR012312">
    <property type="entry name" value="Hemerythrin-like"/>
</dbReference>
<gene>
    <name evidence="6" type="ORF">HNQ70_002707</name>
</gene>
<name>A0A7W8MA16_9BURK</name>